<accession>Q0W456</accession>
<comment type="similarity">
    <text evidence="3">Belongs to the ornithine cyclodeaminase/mu-crystallin family. Archaeal alanine dehydrogenase subfamily.</text>
</comment>
<dbReference type="GO" id="GO:0051287">
    <property type="term" value="F:NAD binding"/>
    <property type="evidence" value="ECO:0007669"/>
    <property type="project" value="UniProtKB-UniRule"/>
</dbReference>
<dbReference type="eggNOG" id="arCOG01035">
    <property type="taxonomic scope" value="Archaea"/>
</dbReference>
<dbReference type="InterPro" id="IPR036291">
    <property type="entry name" value="NAD(P)-bd_dom_sf"/>
</dbReference>
<dbReference type="STRING" id="351160.RCIX1588"/>
<sequence>MVRLLSSSDIEAAVAMDDVIPAVERIFGEYSEGKVIMPPKMYLDIPGSGDFRAMPAYVPSLNTAGLKWVNVHPGNREHRLPTVMATVLINDPQTGRIISIMDGTYLTDLRTGAAGGIAAKHLARDVSTVGLIGSGRQAWAQILAYRSIFKDRIRHVKIYSRRIEHSEALAARIQKYMGYDATACQTPEEAVDARLVATTTPARSPIIRDEWIMPGTHINAIGADAPGKQELHTELTLKARVFVDSVEQASHSGEINVPWSQGLINEEKLAGTIGEVITGRKPGRTVDEITVFDSTGLSIQDMAVAHMVYERALKAGRGLEFEF</sequence>
<keyword evidence="4" id="KW-0456">Lyase</keyword>
<comment type="catalytic activity">
    <reaction evidence="3">
        <text>L-alanine + NAD(+) + H2O = pyruvate + NH4(+) + NADH + H(+)</text>
        <dbReference type="Rhea" id="RHEA:18405"/>
        <dbReference type="ChEBI" id="CHEBI:15361"/>
        <dbReference type="ChEBI" id="CHEBI:15377"/>
        <dbReference type="ChEBI" id="CHEBI:15378"/>
        <dbReference type="ChEBI" id="CHEBI:28938"/>
        <dbReference type="ChEBI" id="CHEBI:57540"/>
        <dbReference type="ChEBI" id="CHEBI:57945"/>
        <dbReference type="ChEBI" id="CHEBI:57972"/>
        <dbReference type="EC" id="1.4.1.1"/>
    </reaction>
</comment>
<dbReference type="GO" id="GO:0006522">
    <property type="term" value="P:alanine metabolic process"/>
    <property type="evidence" value="ECO:0007669"/>
    <property type="project" value="UniProtKB-UniRule"/>
</dbReference>
<dbReference type="Gene3D" id="3.30.1780.10">
    <property type="entry name" value="ornithine cyclodeaminase, domain 1"/>
    <property type="match status" value="1"/>
</dbReference>
<feature type="active site" description="Proton donor/acceptor" evidence="3">
    <location>
        <position position="67"/>
    </location>
</feature>
<comment type="caution">
    <text evidence="3">Lacks conserved residue(s) required for the propagation of feature annotation.</text>
</comment>
<proteinExistence type="inferred from homology"/>
<evidence type="ECO:0000256" key="3">
    <source>
        <dbReference type="HAMAP-Rule" id="MF_00935"/>
    </source>
</evidence>
<feature type="binding site" evidence="3">
    <location>
        <position position="294"/>
    </location>
    <ligand>
        <name>NAD(+)</name>
        <dbReference type="ChEBI" id="CHEBI:57540"/>
    </ligand>
</feature>
<dbReference type="GO" id="GO:0000286">
    <property type="term" value="F:alanine dehydrogenase activity"/>
    <property type="evidence" value="ECO:0007669"/>
    <property type="project" value="UniProtKB-UniRule"/>
</dbReference>
<keyword evidence="3" id="KW-0547">Nucleotide-binding</keyword>
<evidence type="ECO:0000256" key="2">
    <source>
        <dbReference type="ARBA" id="ARBA00023027"/>
    </source>
</evidence>
<dbReference type="FunFam" id="3.40.50.720:FF:000311">
    <property type="entry name" value="Ornithine cyclodeaminase"/>
    <property type="match status" value="1"/>
</dbReference>
<dbReference type="FunFam" id="3.30.1780.10:FF:000002">
    <property type="entry name" value="Ornithine cyclodeaminase"/>
    <property type="match status" value="1"/>
</dbReference>
<feature type="binding site" evidence="3">
    <location>
        <position position="110"/>
    </location>
    <ligand>
        <name>NAD(+)</name>
        <dbReference type="ChEBI" id="CHEBI:57540"/>
    </ligand>
</feature>
<dbReference type="HAMAP" id="MF_00935">
    <property type="entry name" value="AlaDH_arch"/>
    <property type="match status" value="1"/>
</dbReference>
<dbReference type="PIRSF" id="PIRSF001439">
    <property type="entry name" value="CryM"/>
    <property type="match status" value="1"/>
</dbReference>
<dbReference type="InterPro" id="IPR003462">
    <property type="entry name" value="ODC_Mu_crystall"/>
</dbReference>
<feature type="binding site" evidence="3">
    <location>
        <begin position="136"/>
        <end position="137"/>
    </location>
    <ligand>
        <name>NAD(+)</name>
        <dbReference type="ChEBI" id="CHEBI:57540"/>
    </ligand>
</feature>
<reference evidence="4 5" key="1">
    <citation type="journal article" date="2006" name="Science">
        <title>Genome of rice cluster I archaea -- the key methane producers in the rice rhizosphere.</title>
        <authorList>
            <person name="Erkel C."/>
            <person name="Kube M."/>
            <person name="Reinhardt R."/>
            <person name="Liesack W."/>
        </authorList>
    </citation>
    <scope>NUCLEOTIDE SEQUENCE [LARGE SCALE GENOMIC DNA]</scope>
    <source>
        <strain evidence="5">DSM 22066 / NBRC 105507 / MRE50</strain>
    </source>
</reference>
<evidence type="ECO:0000313" key="5">
    <source>
        <dbReference type="Proteomes" id="UP000000663"/>
    </source>
</evidence>
<dbReference type="PANTHER" id="PTHR13812">
    <property type="entry name" value="KETIMINE REDUCTASE MU-CRYSTALLIN"/>
    <property type="match status" value="1"/>
</dbReference>
<dbReference type="Proteomes" id="UP000000663">
    <property type="component" value="Chromosome"/>
</dbReference>
<keyword evidence="2 3" id="KW-0520">NAD</keyword>
<dbReference type="PANTHER" id="PTHR13812:SF19">
    <property type="entry name" value="KETIMINE REDUCTASE MU-CRYSTALLIN"/>
    <property type="match status" value="1"/>
</dbReference>
<keyword evidence="1 3" id="KW-0560">Oxidoreductase</keyword>
<dbReference type="RefSeq" id="WP_012035724.1">
    <property type="nucleotide sequence ID" value="NC_009464.1"/>
</dbReference>
<dbReference type="GO" id="GO:0016829">
    <property type="term" value="F:lyase activity"/>
    <property type="evidence" value="ECO:0007669"/>
    <property type="project" value="UniProtKB-KW"/>
</dbReference>
<dbReference type="Pfam" id="PF02423">
    <property type="entry name" value="OCD_Mu_crystall"/>
    <property type="match status" value="1"/>
</dbReference>
<gene>
    <name evidence="4" type="primary">arcB</name>
    <name evidence="3" type="synonym">ala</name>
    <name evidence="4" type="ORF">RCIX1588</name>
</gene>
<dbReference type="InterPro" id="IPR023401">
    <property type="entry name" value="ODC_N"/>
</dbReference>
<organism evidence="4 5">
    <name type="scientific">Methanocella arvoryzae (strain DSM 22066 / NBRC 105507 / MRE50)</name>
    <dbReference type="NCBI Taxonomy" id="351160"/>
    <lineage>
        <taxon>Archaea</taxon>
        <taxon>Methanobacteriati</taxon>
        <taxon>Methanobacteriota</taxon>
        <taxon>Stenosarchaea group</taxon>
        <taxon>Methanomicrobia</taxon>
        <taxon>Methanocellales</taxon>
        <taxon>Methanocellaceae</taxon>
        <taxon>Methanocella</taxon>
    </lineage>
</organism>
<comment type="function">
    <text evidence="3">Catalyzes the NAD(+)-dependent oxidative deamination of L-alanine to pyruvate, and the reverse reaction, the reductive amination of pyruvate.</text>
</comment>
<dbReference type="PATRIC" id="fig|351160.9.peg.1441"/>
<dbReference type="GO" id="GO:0005737">
    <property type="term" value="C:cytoplasm"/>
    <property type="evidence" value="ECO:0007669"/>
    <property type="project" value="TreeGrafter"/>
</dbReference>
<feature type="binding site" evidence="3">
    <location>
        <position position="228"/>
    </location>
    <ligand>
        <name>NAD(+)</name>
        <dbReference type="ChEBI" id="CHEBI:57540"/>
    </ligand>
</feature>
<dbReference type="GeneID" id="5145024"/>
<dbReference type="KEGG" id="rci:RCIX1588"/>
<evidence type="ECO:0000313" key="4">
    <source>
        <dbReference type="EMBL" id="CAJ36837.1"/>
    </source>
</evidence>
<dbReference type="Gene3D" id="3.40.50.720">
    <property type="entry name" value="NAD(P)-binding Rossmann-like Domain"/>
    <property type="match status" value="1"/>
</dbReference>
<evidence type="ECO:0000256" key="1">
    <source>
        <dbReference type="ARBA" id="ARBA00023002"/>
    </source>
</evidence>
<keyword evidence="5" id="KW-1185">Reference proteome</keyword>
<dbReference type="InterPro" id="IPR028609">
    <property type="entry name" value="AlaDH_arch-typ"/>
</dbReference>
<name>Q0W456_METAR</name>
<feature type="binding site" evidence="3">
    <location>
        <begin position="222"/>
        <end position="224"/>
    </location>
    <ligand>
        <name>NAD(+)</name>
        <dbReference type="ChEBI" id="CHEBI:57540"/>
    </ligand>
</feature>
<dbReference type="EC" id="1.4.1.1" evidence="3"/>
<dbReference type="SUPFAM" id="SSF51735">
    <property type="entry name" value="NAD(P)-binding Rossmann-fold domains"/>
    <property type="match status" value="1"/>
</dbReference>
<protein>
    <recommendedName>
        <fullName evidence="3">Alanine dehydrogenase</fullName>
        <shortName evidence="3">AlaDH</shortName>
        <ecNumber evidence="3">1.4.1.1</ecNumber>
    </recommendedName>
</protein>
<dbReference type="OrthoDB" id="21421at2157"/>
<dbReference type="EMBL" id="AM114193">
    <property type="protein sequence ID" value="CAJ36837.1"/>
    <property type="molecule type" value="Genomic_DNA"/>
</dbReference>
<dbReference type="AlphaFoldDB" id="Q0W456"/>